<feature type="chain" id="PRO_5045606537" evidence="1">
    <location>
        <begin position="27"/>
        <end position="384"/>
    </location>
</feature>
<reference evidence="2 3" key="1">
    <citation type="submission" date="2023-04" db="EMBL/GenBank/DDBJ databases">
        <title>A novel bacteria isolated from coastal sediment.</title>
        <authorList>
            <person name="Liu X.-J."/>
            <person name="Du Z.-J."/>
        </authorList>
    </citation>
    <scope>NUCLEOTIDE SEQUENCE [LARGE SCALE GENOMIC DNA]</scope>
    <source>
        <strain evidence="2 3">SDUM461003</strain>
    </source>
</reference>
<name>A0ABU1ARV7_9BACT</name>
<comment type="caution">
    <text evidence="2">The sequence shown here is derived from an EMBL/GenBank/DDBJ whole genome shotgun (WGS) entry which is preliminary data.</text>
</comment>
<protein>
    <submittedName>
        <fullName evidence="2">Uncharacterized protein</fullName>
    </submittedName>
</protein>
<feature type="signal peptide" evidence="1">
    <location>
        <begin position="1"/>
        <end position="26"/>
    </location>
</feature>
<evidence type="ECO:0000256" key="1">
    <source>
        <dbReference type="SAM" id="SignalP"/>
    </source>
</evidence>
<sequence length="384" mass="43834">MRRSFVMRKLVSLLALWLLAVSTLGAAPQLRTVRNQYFEVLGLDLRSVSYVSELSVFSAEIAQRYLKAEGMDFPQPILLSLRPEIHVDFEGDYRVGLGERNSVQLDVRWEDDMTLQRTCRALAEALLRQYSLFNYGRLAATNLRAWPVEALADEIYYGLRSAEFVEALERRRKSPLGSLQAIVARLQSEHAKAAGSVDSDAGYWLLTALKSSHLKRDTVVSLFQQATAGRDIEQALRTAIQPSGPTAEPVSAEDWFHARMADLLEQEYDVIDSMDTSREWLTTLANLQEPFALESGEKKLNLRSLWLHRADPAVQERVRARYEILLLRMARINPAYYNPARSLGVLFESILQETPSHLYLHHLTIYLSDWEDAKEMQAEIIKHL</sequence>
<evidence type="ECO:0000313" key="3">
    <source>
        <dbReference type="Proteomes" id="UP001225316"/>
    </source>
</evidence>
<gene>
    <name evidence="2" type="ORF">QEH52_04855</name>
</gene>
<proteinExistence type="predicted"/>
<keyword evidence="3" id="KW-1185">Reference proteome</keyword>
<keyword evidence="1" id="KW-0732">Signal</keyword>
<dbReference type="EMBL" id="JARXHW010000007">
    <property type="protein sequence ID" value="MDQ8206826.1"/>
    <property type="molecule type" value="Genomic_DNA"/>
</dbReference>
<dbReference type="Proteomes" id="UP001225316">
    <property type="component" value="Unassembled WGS sequence"/>
</dbReference>
<evidence type="ECO:0000313" key="2">
    <source>
        <dbReference type="EMBL" id="MDQ8206826.1"/>
    </source>
</evidence>
<accession>A0ABU1ARV7</accession>
<organism evidence="2 3">
    <name type="scientific">Thalassobacterium maritimum</name>
    <dbReference type="NCBI Taxonomy" id="3041265"/>
    <lineage>
        <taxon>Bacteria</taxon>
        <taxon>Pseudomonadati</taxon>
        <taxon>Verrucomicrobiota</taxon>
        <taxon>Opitutia</taxon>
        <taxon>Puniceicoccales</taxon>
        <taxon>Coraliomargaritaceae</taxon>
        <taxon>Thalassobacterium</taxon>
    </lineage>
</organism>